<dbReference type="InterPro" id="IPR019734">
    <property type="entry name" value="TPR_rpt"/>
</dbReference>
<dbReference type="PANTHER" id="PTHR46082:SF6">
    <property type="entry name" value="AAA+ ATPASE DOMAIN-CONTAINING PROTEIN-RELATED"/>
    <property type="match status" value="1"/>
</dbReference>
<dbReference type="InterPro" id="IPR027417">
    <property type="entry name" value="P-loop_NTPase"/>
</dbReference>
<comment type="caution">
    <text evidence="2">The sequence shown here is derived from an EMBL/GenBank/DDBJ whole genome shotgun (WGS) entry which is preliminary data.</text>
</comment>
<name>A0A4Y9SHU0_9BURK</name>
<dbReference type="OrthoDB" id="580767at2"/>
<dbReference type="InterPro" id="IPR053137">
    <property type="entry name" value="NLR-like"/>
</dbReference>
<keyword evidence="1" id="KW-0802">TPR repeat</keyword>
<dbReference type="SUPFAM" id="SSF48452">
    <property type="entry name" value="TPR-like"/>
    <property type="match status" value="2"/>
</dbReference>
<protein>
    <submittedName>
        <fullName evidence="2">Tetratricopeptide repeat protein</fullName>
    </submittedName>
</protein>
<gene>
    <name evidence="2" type="ORF">E4L96_06215</name>
</gene>
<dbReference type="Gene3D" id="1.25.40.10">
    <property type="entry name" value="Tetratricopeptide repeat domain"/>
    <property type="match status" value="2"/>
</dbReference>
<evidence type="ECO:0000313" key="3">
    <source>
        <dbReference type="Proteomes" id="UP000298438"/>
    </source>
</evidence>
<dbReference type="Proteomes" id="UP000298438">
    <property type="component" value="Unassembled WGS sequence"/>
</dbReference>
<organism evidence="2 3">
    <name type="scientific">Zemynaea arenosa</name>
    <dbReference type="NCBI Taxonomy" id="2561931"/>
    <lineage>
        <taxon>Bacteria</taxon>
        <taxon>Pseudomonadati</taxon>
        <taxon>Pseudomonadota</taxon>
        <taxon>Betaproteobacteria</taxon>
        <taxon>Burkholderiales</taxon>
        <taxon>Oxalobacteraceae</taxon>
        <taxon>Telluria group</taxon>
        <taxon>Zemynaea</taxon>
    </lineage>
</organism>
<dbReference type="RefSeq" id="WP_135206352.1">
    <property type="nucleotide sequence ID" value="NZ_SPVF01000085.1"/>
</dbReference>
<feature type="repeat" description="TPR" evidence="1">
    <location>
        <begin position="361"/>
        <end position="394"/>
    </location>
</feature>
<dbReference type="AlphaFoldDB" id="A0A4Y9SHU0"/>
<dbReference type="PROSITE" id="PS50005">
    <property type="entry name" value="TPR"/>
    <property type="match status" value="1"/>
</dbReference>
<reference evidence="2 3" key="1">
    <citation type="submission" date="2019-03" db="EMBL/GenBank/DDBJ databases">
        <title>Draft Genome Sequence of Massilia arenosa sp. nov., a Novel Massilia Species Isolated from a Sandy-loam Maize Soil.</title>
        <authorList>
            <person name="Raths R."/>
            <person name="Peta V."/>
            <person name="Bucking H."/>
        </authorList>
    </citation>
    <scope>NUCLEOTIDE SEQUENCE [LARGE SCALE GENOMIC DNA]</scope>
    <source>
        <strain evidence="2 3">MC02</strain>
    </source>
</reference>
<dbReference type="PANTHER" id="PTHR46082">
    <property type="entry name" value="ATP/GTP-BINDING PROTEIN-RELATED"/>
    <property type="match status" value="1"/>
</dbReference>
<keyword evidence="3" id="KW-1185">Reference proteome</keyword>
<sequence>MELNRISLPPLATSGEVITFYAYESGPTRSVALSNLAVLLAGRQNATVPVLMIDWDTESPGLDRYFDEQYEHGGVLEYFTACGQALDRISEGGGGRSDPADTVLAQKVLDAVPWQDYVTRVDETRPLYLMRAARMDDSFGARAAALDWEGLFQRCPALFRAFADMLSRHFRHVLVDARGGRSAQVAICTTFLPRKLVALFSPSQRSLDGLLGVVQRAIDYRRSHEEEQRRLVVYPLPCSVDSADSERRRAWRWGDRDAPGYQPVLEQLLREAYGQDRLSLNSYFDEVQLQHSYGLTGARLAAHLERGGDRFSLTRTFEALLDWVADGFLPWQSRGELQLLRSISAARLSEELGTADGAPLARDLQRLGEIYLAEGRMRQALPCFEESTALRQRLFGDEHPETRGSRARLAAVMQQAGQLSEARFLYELLLDDARRLRGPDHPDALTAGLGLAGVLSRQGDHEQALGLHEEMNERAARLFGSAHEMTLSCLAAHADALARANELSRARMLYERVLDGRQRLLGQAHEDTLACMRQLALLLLKLGDHNNAKALQETLLGLRERHNGLDSAAAQRERDLLADILTEQG</sequence>
<dbReference type="Pfam" id="PF13424">
    <property type="entry name" value="TPR_12"/>
    <property type="match status" value="2"/>
</dbReference>
<dbReference type="Pfam" id="PF13374">
    <property type="entry name" value="TPR_10"/>
    <property type="match status" value="1"/>
</dbReference>
<dbReference type="InterPro" id="IPR011990">
    <property type="entry name" value="TPR-like_helical_dom_sf"/>
</dbReference>
<dbReference type="EMBL" id="SPVF01000085">
    <property type="protein sequence ID" value="TFW24319.1"/>
    <property type="molecule type" value="Genomic_DNA"/>
</dbReference>
<dbReference type="SUPFAM" id="SSF52540">
    <property type="entry name" value="P-loop containing nucleoside triphosphate hydrolases"/>
    <property type="match status" value="1"/>
</dbReference>
<evidence type="ECO:0000256" key="1">
    <source>
        <dbReference type="PROSITE-ProRule" id="PRU00339"/>
    </source>
</evidence>
<evidence type="ECO:0000313" key="2">
    <source>
        <dbReference type="EMBL" id="TFW24319.1"/>
    </source>
</evidence>
<proteinExistence type="predicted"/>
<dbReference type="Gene3D" id="3.40.50.300">
    <property type="entry name" value="P-loop containing nucleotide triphosphate hydrolases"/>
    <property type="match status" value="1"/>
</dbReference>
<feature type="non-terminal residue" evidence="2">
    <location>
        <position position="585"/>
    </location>
</feature>
<accession>A0A4Y9SHU0</accession>